<dbReference type="InterPro" id="IPR036890">
    <property type="entry name" value="HATPase_C_sf"/>
</dbReference>
<dbReference type="InterPro" id="IPR014721">
    <property type="entry name" value="Ribsml_uS5_D2-typ_fold_subgr"/>
</dbReference>
<dbReference type="Pfam" id="PF00986">
    <property type="entry name" value="DNA_gyraseB_C"/>
    <property type="match status" value="1"/>
</dbReference>
<dbReference type="GO" id="GO:0005737">
    <property type="term" value="C:cytoplasm"/>
    <property type="evidence" value="ECO:0007669"/>
    <property type="project" value="UniProtKB-SubCell"/>
</dbReference>
<feature type="binding site" evidence="11">
    <location>
        <position position="563"/>
    </location>
    <ligand>
        <name>Mg(2+)</name>
        <dbReference type="ChEBI" id="CHEBI:18420"/>
        <label>2</label>
    </ligand>
</feature>
<dbReference type="Pfam" id="PF18053">
    <property type="entry name" value="GyrB_insert"/>
    <property type="match status" value="1"/>
</dbReference>
<dbReference type="InterPro" id="IPR018522">
    <property type="entry name" value="TopoIIA_CS"/>
</dbReference>
<comment type="catalytic activity">
    <reaction evidence="1 11">
        <text>ATP-dependent breakage, passage and rejoining of double-stranded DNA.</text>
        <dbReference type="EC" id="5.6.2.2"/>
    </reaction>
</comment>
<dbReference type="EMBL" id="CP000245">
    <property type="protein sequence ID" value="AEG91062.1"/>
    <property type="molecule type" value="Genomic_DNA"/>
</dbReference>
<dbReference type="GO" id="GO:0006265">
    <property type="term" value="P:DNA topological change"/>
    <property type="evidence" value="ECO:0007669"/>
    <property type="project" value="UniProtKB-UniRule"/>
</dbReference>
<dbReference type="EC" id="5.6.2.2" evidence="11"/>
<evidence type="ECO:0000259" key="13">
    <source>
        <dbReference type="PROSITE" id="PS50880"/>
    </source>
</evidence>
<dbReference type="SUPFAM" id="SSF56719">
    <property type="entry name" value="Type II DNA topoisomerase"/>
    <property type="match status" value="1"/>
</dbReference>
<dbReference type="FunFam" id="3.30.565.10:FF:000002">
    <property type="entry name" value="DNA gyrase subunit B"/>
    <property type="match status" value="1"/>
</dbReference>
<keyword evidence="6 11" id="KW-0067">ATP-binding</keyword>
<dbReference type="OrthoDB" id="9802808at2"/>
<keyword evidence="15" id="KW-1185">Reference proteome</keyword>
<dbReference type="NCBIfam" id="NF011501">
    <property type="entry name" value="PRK14939.1"/>
    <property type="match status" value="1"/>
</dbReference>
<dbReference type="PANTHER" id="PTHR45866:SF1">
    <property type="entry name" value="DNA GYRASE SUBUNIT B, MITOCHONDRIAL"/>
    <property type="match status" value="1"/>
</dbReference>
<dbReference type="PRINTS" id="PR00418">
    <property type="entry name" value="TPI2FAMILY"/>
</dbReference>
<dbReference type="CDD" id="cd16928">
    <property type="entry name" value="HATPase_GyrB-like"/>
    <property type="match status" value="1"/>
</dbReference>
<dbReference type="GO" id="GO:0003918">
    <property type="term" value="F:DNA topoisomerase type II (double strand cut, ATP-hydrolyzing) activity"/>
    <property type="evidence" value="ECO:0007669"/>
    <property type="project" value="UniProtKB-UniRule"/>
</dbReference>
<dbReference type="CDD" id="cd03366">
    <property type="entry name" value="TOPRIM_TopoIIA_GyrB"/>
    <property type="match status" value="1"/>
</dbReference>
<evidence type="ECO:0000256" key="12">
    <source>
        <dbReference type="SAM" id="MobiDB-lite"/>
    </source>
</evidence>
<comment type="subcellular location">
    <subcellularLocation>
        <location evidence="11">Cytoplasm</location>
    </subcellularLocation>
</comment>
<dbReference type="PROSITE" id="PS50880">
    <property type="entry name" value="TOPRIM"/>
    <property type="match status" value="1"/>
</dbReference>
<dbReference type="FunFam" id="3.40.50.670:FF:000004">
    <property type="entry name" value="DNA gyrase subunit B"/>
    <property type="match status" value="1"/>
</dbReference>
<keyword evidence="5 11" id="KW-0547">Nucleotide-binding</keyword>
<protein>
    <recommendedName>
        <fullName evidence="11">DNA gyrase subunit B</fullName>
        <ecNumber evidence="11">5.6.2.2</ecNumber>
    </recommendedName>
</protein>
<feature type="region of interest" description="Disordered" evidence="12">
    <location>
        <begin position="1"/>
        <end position="33"/>
    </location>
</feature>
<keyword evidence="8 11" id="KW-0799">Topoisomerase</keyword>
<feature type="binding site" evidence="11">
    <location>
        <position position="561"/>
    </location>
    <ligand>
        <name>Mg(2+)</name>
        <dbReference type="ChEBI" id="CHEBI:18420"/>
        <label>1</label>
        <note>catalytic</note>
    </ligand>
</feature>
<dbReference type="PROSITE" id="PS00177">
    <property type="entry name" value="TOPOISOMERASE_II"/>
    <property type="match status" value="1"/>
</dbReference>
<accession>F5Y1K0</accession>
<dbReference type="PATRIC" id="fig|365046.3.peg.3"/>
<dbReference type="GO" id="GO:0005524">
    <property type="term" value="F:ATP binding"/>
    <property type="evidence" value="ECO:0007669"/>
    <property type="project" value="UniProtKB-UniRule"/>
</dbReference>
<evidence type="ECO:0000256" key="9">
    <source>
        <dbReference type="ARBA" id="ARBA00023125"/>
    </source>
</evidence>
<dbReference type="AlphaFoldDB" id="F5Y1K0"/>
<dbReference type="InterPro" id="IPR000565">
    <property type="entry name" value="Topo_IIA_B"/>
</dbReference>
<comment type="miscellaneous">
    <text evidence="11">Few gyrases are as efficient as E.coli at forming negative supercoils. Not all organisms have 2 type II topoisomerases; in organisms with a single type II topoisomerase this enzyme also has to decatenate newly replicated chromosomes.</text>
</comment>
<feature type="binding site" evidence="11">
    <location>
        <position position="561"/>
    </location>
    <ligand>
        <name>Mg(2+)</name>
        <dbReference type="ChEBI" id="CHEBI:18420"/>
        <label>2</label>
    </ligand>
</feature>
<dbReference type="InterPro" id="IPR006171">
    <property type="entry name" value="TOPRIM_dom"/>
</dbReference>
<dbReference type="Pfam" id="PF00204">
    <property type="entry name" value="DNA_gyraseB"/>
    <property type="match status" value="1"/>
</dbReference>
<feature type="site" description="Interaction with DNA" evidence="11">
    <location>
        <position position="503"/>
    </location>
</feature>
<comment type="function">
    <text evidence="11">A type II topoisomerase that negatively supercoils closed circular double-stranded (ds) DNA in an ATP-dependent manner to modulate DNA topology and maintain chromosomes in an underwound state. Negative supercoiling favors strand separation, and DNA replication, transcription, recombination and repair, all of which involve strand separation. Also able to catalyze the interconversion of other topological isomers of dsDNA rings, including catenanes and knotted rings. Type II topoisomerases break and join 2 DNA strands simultaneously in an ATP-dependent manner.</text>
</comment>
<dbReference type="GO" id="GO:0003677">
    <property type="term" value="F:DNA binding"/>
    <property type="evidence" value="ECO:0007669"/>
    <property type="project" value="UniProtKB-KW"/>
</dbReference>
<dbReference type="InterPro" id="IPR041423">
    <property type="entry name" value="GyrB_insert"/>
</dbReference>
<dbReference type="eggNOG" id="COG0187">
    <property type="taxonomic scope" value="Bacteria"/>
</dbReference>
<evidence type="ECO:0000256" key="11">
    <source>
        <dbReference type="HAMAP-Rule" id="MF_01898"/>
    </source>
</evidence>
<evidence type="ECO:0000256" key="6">
    <source>
        <dbReference type="ARBA" id="ARBA00022840"/>
    </source>
</evidence>
<evidence type="ECO:0000256" key="2">
    <source>
        <dbReference type="ARBA" id="ARBA00010708"/>
    </source>
</evidence>
<evidence type="ECO:0000256" key="7">
    <source>
        <dbReference type="ARBA" id="ARBA00022842"/>
    </source>
</evidence>
<dbReference type="InterPro" id="IPR034160">
    <property type="entry name" value="TOPRIM_GyrB"/>
</dbReference>
<reference evidence="14 15" key="2">
    <citation type="journal article" date="2011" name="PLoS ONE">
        <title>The Cyst-Dividing Bacterium Ramlibacter tataouinensis TTB310 Genome Reveals a Well-Stocked Toolbox for Adaptation to a Desert Environment.</title>
        <authorList>
            <person name="De Luca G."/>
            <person name="Barakat M."/>
            <person name="Ortet P."/>
            <person name="Fochesato S."/>
            <person name="Jourlin-Castelli C."/>
            <person name="Ansaldi M."/>
            <person name="Py B."/>
            <person name="Fichant G."/>
            <person name="Coutinho P.M."/>
            <person name="Voulhoux R."/>
            <person name="Bastien O."/>
            <person name="Marechal E."/>
            <person name="Henrissat B."/>
            <person name="Quentin Y."/>
            <person name="Noirot P."/>
            <person name="Filloux A."/>
            <person name="Mejean V."/>
            <person name="Dubow M.S."/>
            <person name="Barras F."/>
            <person name="Barbe V."/>
            <person name="Weissenbach J."/>
            <person name="Mihalcescu I."/>
            <person name="Vermeglio A."/>
            <person name="Achouak W."/>
            <person name="Heulin T."/>
        </authorList>
    </citation>
    <scope>NUCLEOTIDE SEQUENCE [LARGE SCALE GENOMIC DNA]</scope>
    <source>
        <strain evidence="15">ATCC BAA-407 / DSM 14655 / LMG 21543 / TTB310</strain>
    </source>
</reference>
<dbReference type="HAMAP" id="MF_01898">
    <property type="entry name" value="GyrB"/>
    <property type="match status" value="1"/>
</dbReference>
<dbReference type="SUPFAM" id="SSF55874">
    <property type="entry name" value="ATPase domain of HSP90 chaperone/DNA topoisomerase II/histidine kinase"/>
    <property type="match status" value="1"/>
</dbReference>
<dbReference type="Proteomes" id="UP000008385">
    <property type="component" value="Chromosome"/>
</dbReference>
<evidence type="ECO:0000256" key="8">
    <source>
        <dbReference type="ARBA" id="ARBA00023029"/>
    </source>
</evidence>
<dbReference type="InterPro" id="IPR001241">
    <property type="entry name" value="Topo_IIA"/>
</dbReference>
<comment type="subunit">
    <text evidence="11">Heterotetramer, composed of two GyrA and two GyrB chains. In the heterotetramer, GyrA contains the active site tyrosine that forms a transient covalent intermediate with DNA, while GyrB binds cofactors and catalyzes ATP hydrolysis.</text>
</comment>
<dbReference type="PRINTS" id="PR01159">
    <property type="entry name" value="DNAGYRASEB"/>
</dbReference>
<evidence type="ECO:0000313" key="14">
    <source>
        <dbReference type="EMBL" id="AEG91062.1"/>
    </source>
</evidence>
<keyword evidence="4 11" id="KW-0479">Metal-binding</keyword>
<dbReference type="GO" id="GO:0006261">
    <property type="term" value="P:DNA-templated DNA replication"/>
    <property type="evidence" value="ECO:0007669"/>
    <property type="project" value="UniProtKB-UniRule"/>
</dbReference>
<dbReference type="NCBIfam" id="NF004189">
    <property type="entry name" value="PRK05644.1"/>
    <property type="match status" value="1"/>
</dbReference>
<dbReference type="RefSeq" id="WP_013899295.1">
    <property type="nucleotide sequence ID" value="NC_015677.1"/>
</dbReference>
<feature type="site" description="Interaction with DNA" evidence="11">
    <location>
        <position position="500"/>
    </location>
</feature>
<keyword evidence="10 11" id="KW-0413">Isomerase</keyword>
<dbReference type="GO" id="GO:0005694">
    <property type="term" value="C:chromosome"/>
    <property type="evidence" value="ECO:0007669"/>
    <property type="project" value="InterPro"/>
</dbReference>
<reference evidence="15" key="1">
    <citation type="submission" date="2006-01" db="EMBL/GenBank/DDBJ databases">
        <title>Genome of the cyst-dividing bacterium Ramlibacter tataouinensis.</title>
        <authorList>
            <person name="Barakat M."/>
            <person name="Ortet P."/>
            <person name="De Luca G."/>
            <person name="Jourlin-Castelli C."/>
            <person name="Ansaldi M."/>
            <person name="Py B."/>
            <person name="Fichant G."/>
            <person name="Coutinho P."/>
            <person name="Voulhoux R."/>
            <person name="Bastien O."/>
            <person name="Roy S."/>
            <person name="Marechal E."/>
            <person name="Henrissat B."/>
            <person name="Quentin Y."/>
            <person name="Noirot P."/>
            <person name="Filloux A."/>
            <person name="Mejean V."/>
            <person name="DuBow M."/>
            <person name="Barras F."/>
            <person name="Heulin T."/>
        </authorList>
    </citation>
    <scope>NUCLEOTIDE SEQUENCE [LARGE SCALE GENOMIC DNA]</scope>
    <source>
        <strain evidence="15">ATCC BAA-407 / DSM 14655 / LMG 21543 / TTB310</strain>
    </source>
</reference>
<comment type="cofactor">
    <cofactor evidence="11">
        <name>Mg(2+)</name>
        <dbReference type="ChEBI" id="CHEBI:18420"/>
    </cofactor>
    <cofactor evidence="11">
        <name>Mn(2+)</name>
        <dbReference type="ChEBI" id="CHEBI:29035"/>
    </cofactor>
    <cofactor evidence="11">
        <name>Ca(2+)</name>
        <dbReference type="ChEBI" id="CHEBI:29108"/>
    </cofactor>
    <text evidence="11">Binds two Mg(2+) per subunit. The magnesium ions form salt bridges with both the protein and the DNA. Can also accept other divalent metal cations, such as Mn(2+) or Ca(2+).</text>
</comment>
<dbReference type="HOGENOM" id="CLU_006146_0_0_4"/>
<dbReference type="Gene3D" id="3.40.50.670">
    <property type="match status" value="2"/>
</dbReference>
<evidence type="ECO:0000313" key="15">
    <source>
        <dbReference type="Proteomes" id="UP000008385"/>
    </source>
</evidence>
<dbReference type="InterPro" id="IPR003594">
    <property type="entry name" value="HATPase_dom"/>
</dbReference>
<keyword evidence="9" id="KW-0238">DNA-binding</keyword>
<sequence length="878" mass="96195">MSEDNTQNGGLNGAEGSSNFQPKIDPNQAGASEGYGEGAIQILEGLEAVRKRPGMYIGDTSDGTGLHHLVFEVVDNSIDEALAGHCDDIVVTIHTDNSISVVDNGRGIPTGIKMDDKHEPKRSAAEIALTELHAGGKFNQNSYKVSGGLHGVGVSCVNALSKMLRLTVRREGKVHVMEFSKGVPQNAATELRGGVEVRPMQILGDTDKRGTEVHFLPDTEIFKENNDFHYEILSKRLRELSFLNNGVNIKLLDERSGKSDDFSGAGGVKGFVDFINKGKTVLHPNVFHAMGDKQSDQNTNIGVEVAMQWNSGYNEQVLCFTNNIPQRDGGTHLTGLRAAMTRVINKYIEETELAKKAKVEVTGDDMREGLTCVLSVKVPEPKFSSQTKDKLVSSEVRGPVEDVVARTLNDYLQERPNDAKIIVGKIIEAARAREAARKAREMTRRKGVLDGMGLPGKLADCQEKDPALCEIYIVEGDSAGGSAKQGRDRKFQAILPLRGKILNVEKARYEKLLTSNEILTLITALGTGIGKAGTANSNGKGDTDDFNVAKLRYHRIIIMTDADVDGAHIRTLLLTFFYRQMPELVERGHIYIAQPPLYKVKAGKEELYLQGQSELDTFLLRIALNGASVVTGTAPDGSVPAANVINGETLAELARKHQVAEAVIHRLSGFMDREALRAIADGVRLNLDTVPDAEASAIALQAKLQELDRASSNAAPAEVAGEFDARADKPILRISRRHHGNVKSSVITQDFVHGADYKALAEAADTFRGLLHEGATVRRGEGERQKEERVGDFRTAMRWLIAEAERATARQRYKGLGEMNPEQLWETTMDPTVRRLLRVQIDDAIEADRVFTMLMGDEVEPRRDFIETNALRAANIDV</sequence>
<dbReference type="GO" id="GO:0046872">
    <property type="term" value="F:metal ion binding"/>
    <property type="evidence" value="ECO:0007669"/>
    <property type="project" value="UniProtKB-KW"/>
</dbReference>
<evidence type="ECO:0000256" key="10">
    <source>
        <dbReference type="ARBA" id="ARBA00023235"/>
    </source>
</evidence>
<dbReference type="STRING" id="365046.Rta_00030"/>
<dbReference type="FunFam" id="3.30.230.10:FF:000005">
    <property type="entry name" value="DNA gyrase subunit B"/>
    <property type="match status" value="1"/>
</dbReference>
<feature type="domain" description="Toprim" evidence="13">
    <location>
        <begin position="469"/>
        <end position="596"/>
    </location>
</feature>
<feature type="binding site" evidence="11">
    <location>
        <position position="475"/>
    </location>
    <ligand>
        <name>Mg(2+)</name>
        <dbReference type="ChEBI" id="CHEBI:18420"/>
        <label>1</label>
        <note>catalytic</note>
    </ligand>
</feature>
<organism evidence="14 15">
    <name type="scientific">Ramlibacter tataouinensis (strain ATCC BAA-407 / DSM 14655 / LMG 21543 / TTB310)</name>
    <dbReference type="NCBI Taxonomy" id="365046"/>
    <lineage>
        <taxon>Bacteria</taxon>
        <taxon>Pseudomonadati</taxon>
        <taxon>Pseudomonadota</taxon>
        <taxon>Betaproteobacteria</taxon>
        <taxon>Burkholderiales</taxon>
        <taxon>Comamonadaceae</taxon>
        <taxon>Ramlibacter</taxon>
    </lineage>
</organism>
<keyword evidence="7 11" id="KW-0460">Magnesium</keyword>
<dbReference type="InterPro" id="IPR011557">
    <property type="entry name" value="GyrB"/>
</dbReference>
<dbReference type="SMART" id="SM00433">
    <property type="entry name" value="TOP2c"/>
    <property type="match status" value="1"/>
</dbReference>
<name>F5Y1K0_RAMTT</name>
<proteinExistence type="inferred from homology"/>
<gene>
    <name evidence="11 14" type="primary">gyrB</name>
    <name evidence="14" type="ordered locus">Rta_00030</name>
</gene>
<dbReference type="Gene3D" id="3.30.230.10">
    <property type="match status" value="1"/>
</dbReference>
<evidence type="ECO:0000256" key="3">
    <source>
        <dbReference type="ARBA" id="ARBA00022490"/>
    </source>
</evidence>
<dbReference type="Gene3D" id="3.30.565.10">
    <property type="entry name" value="Histidine kinase-like ATPase, C-terminal domain"/>
    <property type="match status" value="1"/>
</dbReference>
<keyword evidence="3 11" id="KW-0963">Cytoplasm</keyword>
<dbReference type="Pfam" id="PF02518">
    <property type="entry name" value="HATPase_c"/>
    <property type="match status" value="1"/>
</dbReference>
<dbReference type="NCBIfam" id="TIGR01059">
    <property type="entry name" value="gyrB"/>
    <property type="match status" value="1"/>
</dbReference>
<dbReference type="SMART" id="SM00387">
    <property type="entry name" value="HATPase_c"/>
    <property type="match status" value="1"/>
</dbReference>
<dbReference type="Pfam" id="PF01751">
    <property type="entry name" value="Toprim"/>
    <property type="match status" value="1"/>
</dbReference>
<dbReference type="CDD" id="cd00822">
    <property type="entry name" value="TopoII_Trans_DNA_gyrase"/>
    <property type="match status" value="1"/>
</dbReference>
<feature type="compositionally biased region" description="Polar residues" evidence="12">
    <location>
        <begin position="1"/>
        <end position="21"/>
    </location>
</feature>
<evidence type="ECO:0000256" key="5">
    <source>
        <dbReference type="ARBA" id="ARBA00022741"/>
    </source>
</evidence>
<dbReference type="InterPro" id="IPR013760">
    <property type="entry name" value="Topo_IIA-like_dom_sf"/>
</dbReference>
<dbReference type="KEGG" id="rta:Rta_00030"/>
<dbReference type="InterPro" id="IPR020568">
    <property type="entry name" value="Ribosomal_Su5_D2-typ_SF"/>
</dbReference>
<dbReference type="InterPro" id="IPR002288">
    <property type="entry name" value="DNA_gyrase_B_C"/>
</dbReference>
<comment type="similarity">
    <text evidence="2 11">Belongs to the type II topoisomerase GyrB family.</text>
</comment>
<dbReference type="InterPro" id="IPR013759">
    <property type="entry name" value="Topo_IIA_B_C"/>
</dbReference>
<dbReference type="InterPro" id="IPR013506">
    <property type="entry name" value="Topo_IIA_bsu_dom2"/>
</dbReference>
<dbReference type="FunFam" id="3.40.50.670:FF:000001">
    <property type="entry name" value="DNA topoisomerase 2"/>
    <property type="match status" value="1"/>
</dbReference>
<dbReference type="SUPFAM" id="SSF54211">
    <property type="entry name" value="Ribosomal protein S5 domain 2-like"/>
    <property type="match status" value="1"/>
</dbReference>
<evidence type="ECO:0000256" key="4">
    <source>
        <dbReference type="ARBA" id="ARBA00022723"/>
    </source>
</evidence>
<dbReference type="PANTHER" id="PTHR45866">
    <property type="entry name" value="DNA GYRASE/TOPOISOMERASE SUBUNIT B"/>
    <property type="match status" value="1"/>
</dbReference>
<evidence type="ECO:0000256" key="1">
    <source>
        <dbReference type="ARBA" id="ARBA00000185"/>
    </source>
</evidence>